<dbReference type="Proteomes" id="UP001498476">
    <property type="component" value="Unassembled WGS sequence"/>
</dbReference>
<protein>
    <submittedName>
        <fullName evidence="1">Uncharacterized protein</fullName>
    </submittedName>
</protein>
<evidence type="ECO:0000313" key="2">
    <source>
        <dbReference type="Proteomes" id="UP001498476"/>
    </source>
</evidence>
<dbReference type="Gene3D" id="1.25.40.10">
    <property type="entry name" value="Tetratricopeptide repeat domain"/>
    <property type="match status" value="1"/>
</dbReference>
<dbReference type="InterPro" id="IPR011990">
    <property type="entry name" value="TPR-like_helical_dom_sf"/>
</dbReference>
<evidence type="ECO:0000313" key="1">
    <source>
        <dbReference type="EMBL" id="KAK7414063.1"/>
    </source>
</evidence>
<comment type="caution">
    <text evidence="1">The sequence shown here is derived from an EMBL/GenBank/DDBJ whole genome shotgun (WGS) entry which is preliminary data.</text>
</comment>
<dbReference type="SUPFAM" id="SSF48452">
    <property type="entry name" value="TPR-like"/>
    <property type="match status" value="1"/>
</dbReference>
<sequence length="389" mass="44258">MNLLSNDPTGRQIAFNQAVSIIYANLPKPSAIMVPCLTGFDLFVQYMPHVLSIHETYLQYESDLKPTVELAEMISNISAYGAGVIWTTGGLINRQQGHAMTWRVLELREQHMECCTRERCSVEEQNLLSNAYNDWALQLINEGRYREAKPFSEKSLEIKYRLLDSEKDQFQFFISKILLAFVLLSEGDVEGAPGMAQEAFEHIEKEKGSDDPFTLHYKFHVGNAWASVGEYRKALEVHRASVEARTALFGQANHDTLNGHFAIAHCLYRLGEFTDARMHVDKCLKQQRAANWGSEHLLRAKYLQSLIMQKLKDTGKNWKAEEKSTITERNDLLVEHGRGKWADPEGTNEFVYFDYLVNVHAGRTSFVQLEDCGEGRPGSSGFRQVGNKL</sequence>
<keyword evidence="2" id="KW-1185">Reference proteome</keyword>
<accession>A0ABR1GZE6</accession>
<gene>
    <name evidence="1" type="ORF">QQX98_007095</name>
</gene>
<name>A0ABR1GZE6_9HYPO</name>
<reference evidence="1 2" key="1">
    <citation type="journal article" date="2025" name="Microbiol. Resour. Announc.">
        <title>Draft genome sequences for Neonectria magnoliae and Neonectria punicea, canker pathogens of Liriodendron tulipifera and Acer saccharum in West Virginia.</title>
        <authorList>
            <person name="Petronek H.M."/>
            <person name="Kasson M.T."/>
            <person name="Metheny A.M."/>
            <person name="Stauder C.M."/>
            <person name="Lovett B."/>
            <person name="Lynch S.C."/>
            <person name="Garnas J.R."/>
            <person name="Kasson L.R."/>
            <person name="Stajich J.E."/>
        </authorList>
    </citation>
    <scope>NUCLEOTIDE SEQUENCE [LARGE SCALE GENOMIC DNA]</scope>
    <source>
        <strain evidence="1 2">NRRL 64653</strain>
    </source>
</reference>
<dbReference type="EMBL" id="JAZAVJ010000112">
    <property type="protein sequence ID" value="KAK7414063.1"/>
    <property type="molecule type" value="Genomic_DNA"/>
</dbReference>
<proteinExistence type="predicted"/>
<organism evidence="1 2">
    <name type="scientific">Neonectria punicea</name>
    <dbReference type="NCBI Taxonomy" id="979145"/>
    <lineage>
        <taxon>Eukaryota</taxon>
        <taxon>Fungi</taxon>
        <taxon>Dikarya</taxon>
        <taxon>Ascomycota</taxon>
        <taxon>Pezizomycotina</taxon>
        <taxon>Sordariomycetes</taxon>
        <taxon>Hypocreomycetidae</taxon>
        <taxon>Hypocreales</taxon>
        <taxon>Nectriaceae</taxon>
        <taxon>Neonectria</taxon>
    </lineage>
</organism>